<dbReference type="Proteomes" id="UP000824180">
    <property type="component" value="Unassembled WGS sequence"/>
</dbReference>
<dbReference type="EMBL" id="JAHLFK010000011">
    <property type="protein sequence ID" value="MBU3829578.1"/>
    <property type="molecule type" value="Genomic_DNA"/>
</dbReference>
<reference evidence="1" key="1">
    <citation type="journal article" date="2021" name="PeerJ">
        <title>Extensive microbial diversity within the chicken gut microbiome revealed by metagenomics and culture.</title>
        <authorList>
            <person name="Gilroy R."/>
            <person name="Ravi A."/>
            <person name="Getino M."/>
            <person name="Pursley I."/>
            <person name="Horton D.L."/>
            <person name="Alikhan N.F."/>
            <person name="Baker D."/>
            <person name="Gharbi K."/>
            <person name="Hall N."/>
            <person name="Watson M."/>
            <person name="Adriaenssens E.M."/>
            <person name="Foster-Nyarko E."/>
            <person name="Jarju S."/>
            <person name="Secka A."/>
            <person name="Antonio M."/>
            <person name="Oren A."/>
            <person name="Chaudhuri R.R."/>
            <person name="La Ragione R."/>
            <person name="Hildebrand F."/>
            <person name="Pallen M.J."/>
        </authorList>
    </citation>
    <scope>NUCLEOTIDE SEQUENCE</scope>
    <source>
        <strain evidence="1">876</strain>
    </source>
</reference>
<sequence>MAQELSEHQSYANSDPGNYDYAKFIKSIKYVGNHKVIVYVNHGFAKMHNADKNSIMQQVNALIKMVLQSNNQNFVGKGNRKLLIIIKNGHTKIGQSAQANSQTYKWKSVK</sequence>
<organism evidence="1 2">
    <name type="scientific">Candidatus Limosilactobacillus merdavium</name>
    <dbReference type="NCBI Taxonomy" id="2838651"/>
    <lineage>
        <taxon>Bacteria</taxon>
        <taxon>Bacillati</taxon>
        <taxon>Bacillota</taxon>
        <taxon>Bacilli</taxon>
        <taxon>Lactobacillales</taxon>
        <taxon>Lactobacillaceae</taxon>
        <taxon>Limosilactobacillus</taxon>
    </lineage>
</organism>
<dbReference type="AlphaFoldDB" id="A0A9E2NUS8"/>
<accession>A0A9E2NUS8</accession>
<comment type="caution">
    <text evidence="1">The sequence shown here is derived from an EMBL/GenBank/DDBJ whole genome shotgun (WGS) entry which is preliminary data.</text>
</comment>
<name>A0A9E2NUS8_9LACO</name>
<evidence type="ECO:0000313" key="1">
    <source>
        <dbReference type="EMBL" id="MBU3829578.1"/>
    </source>
</evidence>
<protein>
    <submittedName>
        <fullName evidence="1">Uncharacterized protein</fullName>
    </submittedName>
</protein>
<proteinExistence type="predicted"/>
<gene>
    <name evidence="1" type="ORF">H9843_01565</name>
</gene>
<evidence type="ECO:0000313" key="2">
    <source>
        <dbReference type="Proteomes" id="UP000824180"/>
    </source>
</evidence>
<reference evidence="1" key="2">
    <citation type="submission" date="2021-04" db="EMBL/GenBank/DDBJ databases">
        <authorList>
            <person name="Gilroy R."/>
        </authorList>
    </citation>
    <scope>NUCLEOTIDE SEQUENCE</scope>
    <source>
        <strain evidence="1">876</strain>
    </source>
</reference>